<dbReference type="EMBL" id="CH476632">
    <property type="protein sequence ID" value="EDN93078.1"/>
    <property type="molecule type" value="Genomic_DNA"/>
</dbReference>
<proteinExistence type="predicted"/>
<evidence type="ECO:0000313" key="1">
    <source>
        <dbReference type="EMBL" id="EDN93078.1"/>
    </source>
</evidence>
<dbReference type="AlphaFoldDB" id="A7EUD6"/>
<evidence type="ECO:0000313" key="2">
    <source>
        <dbReference type="Proteomes" id="UP000001312"/>
    </source>
</evidence>
<organism evidence="1 2">
    <name type="scientific">Sclerotinia sclerotiorum (strain ATCC 18683 / 1980 / Ss-1)</name>
    <name type="common">White mold</name>
    <name type="synonym">Whetzelinia sclerotiorum</name>
    <dbReference type="NCBI Taxonomy" id="665079"/>
    <lineage>
        <taxon>Eukaryota</taxon>
        <taxon>Fungi</taxon>
        <taxon>Dikarya</taxon>
        <taxon>Ascomycota</taxon>
        <taxon>Pezizomycotina</taxon>
        <taxon>Leotiomycetes</taxon>
        <taxon>Helotiales</taxon>
        <taxon>Sclerotiniaceae</taxon>
        <taxon>Sclerotinia</taxon>
    </lineage>
</organism>
<reference evidence="2" key="1">
    <citation type="journal article" date="2011" name="PLoS Genet.">
        <title>Genomic analysis of the necrotrophic fungal pathogens Sclerotinia sclerotiorum and Botrytis cinerea.</title>
        <authorList>
            <person name="Amselem J."/>
            <person name="Cuomo C.A."/>
            <person name="van Kan J.A."/>
            <person name="Viaud M."/>
            <person name="Benito E.P."/>
            <person name="Couloux A."/>
            <person name="Coutinho P.M."/>
            <person name="de Vries R.P."/>
            <person name="Dyer P.S."/>
            <person name="Fillinger S."/>
            <person name="Fournier E."/>
            <person name="Gout L."/>
            <person name="Hahn M."/>
            <person name="Kohn L."/>
            <person name="Lapalu N."/>
            <person name="Plummer K.M."/>
            <person name="Pradier J.M."/>
            <person name="Quevillon E."/>
            <person name="Sharon A."/>
            <person name="Simon A."/>
            <person name="ten Have A."/>
            <person name="Tudzynski B."/>
            <person name="Tudzynski P."/>
            <person name="Wincker P."/>
            <person name="Andrew M."/>
            <person name="Anthouard V."/>
            <person name="Beever R.E."/>
            <person name="Beffa R."/>
            <person name="Benoit I."/>
            <person name="Bouzid O."/>
            <person name="Brault B."/>
            <person name="Chen Z."/>
            <person name="Choquer M."/>
            <person name="Collemare J."/>
            <person name="Cotton P."/>
            <person name="Danchin E.G."/>
            <person name="Da Silva C."/>
            <person name="Gautier A."/>
            <person name="Giraud C."/>
            <person name="Giraud T."/>
            <person name="Gonzalez C."/>
            <person name="Grossetete S."/>
            <person name="Guldener U."/>
            <person name="Henrissat B."/>
            <person name="Howlett B.J."/>
            <person name="Kodira C."/>
            <person name="Kretschmer M."/>
            <person name="Lappartient A."/>
            <person name="Leroch M."/>
            <person name="Levis C."/>
            <person name="Mauceli E."/>
            <person name="Neuveglise C."/>
            <person name="Oeser B."/>
            <person name="Pearson M."/>
            <person name="Poulain J."/>
            <person name="Poussereau N."/>
            <person name="Quesneville H."/>
            <person name="Rascle C."/>
            <person name="Schumacher J."/>
            <person name="Segurens B."/>
            <person name="Sexton A."/>
            <person name="Silva E."/>
            <person name="Sirven C."/>
            <person name="Soanes D.M."/>
            <person name="Talbot N.J."/>
            <person name="Templeton M."/>
            <person name="Yandava C."/>
            <person name="Yarden O."/>
            <person name="Zeng Q."/>
            <person name="Rollins J.A."/>
            <person name="Lebrun M.H."/>
            <person name="Dickman M."/>
        </authorList>
    </citation>
    <scope>NUCLEOTIDE SEQUENCE [LARGE SCALE GENOMIC DNA]</scope>
    <source>
        <strain evidence="2">ATCC 18683 / 1980 / Ss-1</strain>
    </source>
</reference>
<dbReference type="InParanoid" id="A7EUD6"/>
<dbReference type="GeneID" id="5486461"/>
<sequence>MTKNIKKNERKPSKYLVHWLDLSMSEKKSQHVLYFEGQRARSENVDVGRYTQ</sequence>
<name>A7EUD6_SCLS1</name>
<gene>
    <name evidence="1" type="ORF">SS1G_08943</name>
</gene>
<accession>A7EUD6</accession>
<dbReference type="RefSeq" id="XP_001590179.1">
    <property type="nucleotide sequence ID" value="XM_001590129.1"/>
</dbReference>
<dbReference type="Proteomes" id="UP000001312">
    <property type="component" value="Unassembled WGS sequence"/>
</dbReference>
<protein>
    <submittedName>
        <fullName evidence="1">Uncharacterized protein</fullName>
    </submittedName>
</protein>
<dbReference type="KEGG" id="ssl:SS1G_08943"/>
<keyword evidence="2" id="KW-1185">Reference proteome</keyword>